<evidence type="ECO:0000313" key="2">
    <source>
        <dbReference type="Proteomes" id="UP000037696"/>
    </source>
</evidence>
<reference evidence="1 2" key="1">
    <citation type="submission" date="2015-08" db="EMBL/GenBank/DDBJ databases">
        <title>Genome sequencing of Penicillium nordicum.</title>
        <authorList>
            <person name="Nguyen H.D."/>
            <person name="Seifert K.A."/>
        </authorList>
    </citation>
    <scope>NUCLEOTIDE SEQUENCE [LARGE SCALE GENOMIC DNA]</scope>
    <source>
        <strain evidence="1 2">DAOMC 185683</strain>
    </source>
</reference>
<evidence type="ECO:0000313" key="1">
    <source>
        <dbReference type="EMBL" id="KOS40031.1"/>
    </source>
</evidence>
<name>A0A0M8P3P5_9EURO</name>
<organism evidence="1 2">
    <name type="scientific">Penicillium nordicum</name>
    <dbReference type="NCBI Taxonomy" id="229535"/>
    <lineage>
        <taxon>Eukaryota</taxon>
        <taxon>Fungi</taxon>
        <taxon>Dikarya</taxon>
        <taxon>Ascomycota</taxon>
        <taxon>Pezizomycotina</taxon>
        <taxon>Eurotiomycetes</taxon>
        <taxon>Eurotiomycetidae</taxon>
        <taxon>Eurotiales</taxon>
        <taxon>Aspergillaceae</taxon>
        <taxon>Penicillium</taxon>
    </lineage>
</organism>
<sequence>MLTLGGGGEGYIYIYGDQWAKVVSSAMSPFCQLVHRPIPRCLGPLDFNLCSKRTGTGTNITLHYKAISLRESIHIGN</sequence>
<dbReference type="AlphaFoldDB" id="A0A0M8P3P5"/>
<gene>
    <name evidence="1" type="ORF">ACN38_g9127</name>
</gene>
<dbReference type="EMBL" id="LHQQ01000179">
    <property type="protein sequence ID" value="KOS40031.1"/>
    <property type="molecule type" value="Genomic_DNA"/>
</dbReference>
<accession>A0A0M8P3P5</accession>
<proteinExistence type="predicted"/>
<protein>
    <submittedName>
        <fullName evidence="1">Uncharacterized protein</fullName>
    </submittedName>
</protein>
<keyword evidence="2" id="KW-1185">Reference proteome</keyword>
<comment type="caution">
    <text evidence="1">The sequence shown here is derived from an EMBL/GenBank/DDBJ whole genome shotgun (WGS) entry which is preliminary data.</text>
</comment>
<dbReference type="Proteomes" id="UP000037696">
    <property type="component" value="Unassembled WGS sequence"/>
</dbReference>